<dbReference type="InterPro" id="IPR000182">
    <property type="entry name" value="GNAT_dom"/>
</dbReference>
<keyword evidence="2" id="KW-0012">Acyltransferase</keyword>
<dbReference type="Pfam" id="PF13673">
    <property type="entry name" value="Acetyltransf_10"/>
    <property type="match status" value="1"/>
</dbReference>
<dbReference type="InterPro" id="IPR050832">
    <property type="entry name" value="Bact_Acetyltransf"/>
</dbReference>
<dbReference type="EMBL" id="WVUD01000014">
    <property type="protein sequence ID" value="MYL83435.1"/>
    <property type="molecule type" value="Genomic_DNA"/>
</dbReference>
<evidence type="ECO:0000259" key="3">
    <source>
        <dbReference type="PROSITE" id="PS51186"/>
    </source>
</evidence>
<dbReference type="InterPro" id="IPR016181">
    <property type="entry name" value="Acyl_CoA_acyltransferase"/>
</dbReference>
<sequence>MSDALPLVIRSATTADAPALARVFAVSIETKACSGYGPRERAAWAARGTAPRFAAMLDDQRNSLLVAEYAGTVVGVAALTASEVSLLYAAPAAPAGTGGTLLAAVEELAREAGLTGLSLCASRNALSFYLRHGYAIVAPAVRPLPGGVSLPVCLMAKTLGA</sequence>
<dbReference type="RefSeq" id="WP_160960698.1">
    <property type="nucleotide sequence ID" value="NZ_WVUD01000014.1"/>
</dbReference>
<evidence type="ECO:0000313" key="5">
    <source>
        <dbReference type="Proteomes" id="UP000482487"/>
    </source>
</evidence>
<proteinExistence type="predicted"/>
<evidence type="ECO:0000313" key="4">
    <source>
        <dbReference type="EMBL" id="MYL83435.1"/>
    </source>
</evidence>
<protein>
    <submittedName>
        <fullName evidence="4">GNAT family N-acetyltransferase</fullName>
    </submittedName>
</protein>
<dbReference type="PANTHER" id="PTHR43877">
    <property type="entry name" value="AMINOALKYLPHOSPHONATE N-ACETYLTRANSFERASE-RELATED-RELATED"/>
    <property type="match status" value="1"/>
</dbReference>
<comment type="caution">
    <text evidence="4">The sequence shown here is derived from an EMBL/GenBank/DDBJ whole genome shotgun (WGS) entry which is preliminary data.</text>
</comment>
<evidence type="ECO:0000256" key="2">
    <source>
        <dbReference type="ARBA" id="ARBA00023315"/>
    </source>
</evidence>
<keyword evidence="1 4" id="KW-0808">Transferase</keyword>
<evidence type="ECO:0000256" key="1">
    <source>
        <dbReference type="ARBA" id="ARBA00022679"/>
    </source>
</evidence>
<dbReference type="AlphaFoldDB" id="A0A7C9N5G9"/>
<accession>A0A7C9N5G9</accession>
<reference evidence="4 5" key="1">
    <citation type="submission" date="2020-01" db="EMBL/GenBank/DDBJ databases">
        <title>Genome sequence of Desulfovibrio aerotolerans DSM 16695(T).</title>
        <authorList>
            <person name="Karnachuk O."/>
            <person name="Avakyan M."/>
            <person name="Mardanov A."/>
            <person name="Kadnikov V."/>
            <person name="Ravin N."/>
        </authorList>
    </citation>
    <scope>NUCLEOTIDE SEQUENCE [LARGE SCALE GENOMIC DNA]</scope>
    <source>
        <strain evidence="4 5">DSM 16695</strain>
    </source>
</reference>
<organism evidence="4 5">
    <name type="scientific">Solidesulfovibrio aerotolerans</name>
    <dbReference type="NCBI Taxonomy" id="295255"/>
    <lineage>
        <taxon>Bacteria</taxon>
        <taxon>Pseudomonadati</taxon>
        <taxon>Thermodesulfobacteriota</taxon>
        <taxon>Desulfovibrionia</taxon>
        <taxon>Desulfovibrionales</taxon>
        <taxon>Desulfovibrionaceae</taxon>
        <taxon>Solidesulfovibrio</taxon>
    </lineage>
</organism>
<dbReference type="OrthoDB" id="5381096at2"/>
<dbReference type="Proteomes" id="UP000482487">
    <property type="component" value="Unassembled WGS sequence"/>
</dbReference>
<gene>
    <name evidence="4" type="ORF">GTA51_09885</name>
</gene>
<keyword evidence="5" id="KW-1185">Reference proteome</keyword>
<dbReference type="PROSITE" id="PS51186">
    <property type="entry name" value="GNAT"/>
    <property type="match status" value="1"/>
</dbReference>
<dbReference type="GO" id="GO:0016747">
    <property type="term" value="F:acyltransferase activity, transferring groups other than amino-acyl groups"/>
    <property type="evidence" value="ECO:0007669"/>
    <property type="project" value="InterPro"/>
</dbReference>
<name>A0A7C9N5G9_9BACT</name>
<dbReference type="Gene3D" id="3.40.630.30">
    <property type="match status" value="1"/>
</dbReference>
<feature type="domain" description="N-acetyltransferase" evidence="3">
    <location>
        <begin position="7"/>
        <end position="160"/>
    </location>
</feature>
<dbReference type="SUPFAM" id="SSF55729">
    <property type="entry name" value="Acyl-CoA N-acyltransferases (Nat)"/>
    <property type="match status" value="1"/>
</dbReference>